<feature type="transmembrane region" description="Helical" evidence="1">
    <location>
        <begin position="258"/>
        <end position="279"/>
    </location>
</feature>
<evidence type="ECO:0000256" key="1">
    <source>
        <dbReference type="SAM" id="Phobius"/>
    </source>
</evidence>
<dbReference type="KEGG" id="cint:HZF06_23405"/>
<keyword evidence="1" id="KW-1133">Transmembrane helix</keyword>
<dbReference type="EMBL" id="CP059378">
    <property type="protein sequence ID" value="QLY79924.1"/>
    <property type="molecule type" value="Genomic_DNA"/>
</dbReference>
<dbReference type="RefSeq" id="WP_181601900.1">
    <property type="nucleotide sequence ID" value="NZ_CP059378.1"/>
</dbReference>
<feature type="transmembrane region" description="Helical" evidence="1">
    <location>
        <begin position="21"/>
        <end position="41"/>
    </location>
</feature>
<keyword evidence="1" id="KW-0812">Transmembrane</keyword>
<proteinExistence type="predicted"/>
<keyword evidence="1" id="KW-0472">Membrane</keyword>
<protein>
    <submittedName>
        <fullName evidence="2">Uncharacterized protein</fullName>
    </submittedName>
</protein>
<dbReference type="AlphaFoldDB" id="A0A7D7ADM5"/>
<accession>A0A7D7ADM5</accession>
<feature type="transmembrane region" description="Helical" evidence="1">
    <location>
        <begin position="209"/>
        <end position="237"/>
    </location>
</feature>
<organism evidence="2 3">
    <name type="scientific">Clostridium intestinale</name>
    <dbReference type="NCBI Taxonomy" id="36845"/>
    <lineage>
        <taxon>Bacteria</taxon>
        <taxon>Bacillati</taxon>
        <taxon>Bacillota</taxon>
        <taxon>Clostridia</taxon>
        <taxon>Eubacteriales</taxon>
        <taxon>Clostridiaceae</taxon>
        <taxon>Clostridium</taxon>
    </lineage>
</organism>
<reference evidence="2 3" key="1">
    <citation type="submission" date="2020-07" db="EMBL/GenBank/DDBJ databases">
        <title>Electron transfer.</title>
        <authorList>
            <person name="Huang L."/>
            <person name="Liu X."/>
            <person name="Zhou S."/>
        </authorList>
    </citation>
    <scope>NUCLEOTIDE SEQUENCE [LARGE SCALE GENOMIC DNA]</scope>
    <source>
        <strain evidence="2 3">Lx1</strain>
    </source>
</reference>
<name>A0A7D7ADM5_9CLOT</name>
<dbReference type="Proteomes" id="UP000512286">
    <property type="component" value="Chromosome"/>
</dbReference>
<gene>
    <name evidence="2" type="ORF">HZF06_23405</name>
</gene>
<sequence>MDKKYIYRKHLREPSKYLGALFLFFLIVYIIFSLAIFFSNRVTVEEIIILLIGGIAVILIVGLEYIILYFTVFKRFKIINVSLTEEGIVYKNLKKDIRIKYSDIIKLKFPSIKYTGGWIKIVYNGGSIRLTVVLENIGDFLKSLKEKLDEEDMGHVYNEKAMYNFYKTAEFSDQSWARLYEYSKKIAIFILCNIFIAFIAIIIKSNLEYTIILFAISIMCPLITFIIAEIIIGRVIAKKAKREEFFVPHRDKLYELKVYKLAFGIYSIIYLIILALMGLR</sequence>
<evidence type="ECO:0000313" key="2">
    <source>
        <dbReference type="EMBL" id="QLY79924.1"/>
    </source>
</evidence>
<feature type="transmembrane region" description="Helical" evidence="1">
    <location>
        <begin position="186"/>
        <end position="203"/>
    </location>
</feature>
<feature type="transmembrane region" description="Helical" evidence="1">
    <location>
        <begin position="47"/>
        <end position="70"/>
    </location>
</feature>
<evidence type="ECO:0000313" key="3">
    <source>
        <dbReference type="Proteomes" id="UP000512286"/>
    </source>
</evidence>